<protein>
    <submittedName>
        <fullName evidence="1">Uncharacterized protein</fullName>
    </submittedName>
</protein>
<reference evidence="1" key="2">
    <citation type="submission" date="2022-01" db="EMBL/GenBank/DDBJ databases">
        <authorList>
            <person name="Yamashiro T."/>
            <person name="Shiraishi A."/>
            <person name="Satake H."/>
            <person name="Nakayama K."/>
        </authorList>
    </citation>
    <scope>NUCLEOTIDE SEQUENCE</scope>
</reference>
<accession>A0ABQ4Y3J3</accession>
<sequence length="97" mass="10651">MTRNMSYLSDYEEIDGGFVAFGGDPKRGRINGKGKISTGELHENTEVREILFLYCYAFSVSLLLTPLCCDDIHDVTPRVSALAGCDTSCGMFVRMGS</sequence>
<gene>
    <name evidence="1" type="ORF">Tco_0705075</name>
</gene>
<dbReference type="Proteomes" id="UP001151760">
    <property type="component" value="Unassembled WGS sequence"/>
</dbReference>
<evidence type="ECO:0000313" key="1">
    <source>
        <dbReference type="EMBL" id="GJS72234.1"/>
    </source>
</evidence>
<proteinExistence type="predicted"/>
<dbReference type="EMBL" id="BQNB010010065">
    <property type="protein sequence ID" value="GJS72234.1"/>
    <property type="molecule type" value="Genomic_DNA"/>
</dbReference>
<organism evidence="1 2">
    <name type="scientific">Tanacetum coccineum</name>
    <dbReference type="NCBI Taxonomy" id="301880"/>
    <lineage>
        <taxon>Eukaryota</taxon>
        <taxon>Viridiplantae</taxon>
        <taxon>Streptophyta</taxon>
        <taxon>Embryophyta</taxon>
        <taxon>Tracheophyta</taxon>
        <taxon>Spermatophyta</taxon>
        <taxon>Magnoliopsida</taxon>
        <taxon>eudicotyledons</taxon>
        <taxon>Gunneridae</taxon>
        <taxon>Pentapetalae</taxon>
        <taxon>asterids</taxon>
        <taxon>campanulids</taxon>
        <taxon>Asterales</taxon>
        <taxon>Asteraceae</taxon>
        <taxon>Asteroideae</taxon>
        <taxon>Anthemideae</taxon>
        <taxon>Anthemidinae</taxon>
        <taxon>Tanacetum</taxon>
    </lineage>
</organism>
<evidence type="ECO:0000313" key="2">
    <source>
        <dbReference type="Proteomes" id="UP001151760"/>
    </source>
</evidence>
<comment type="caution">
    <text evidence="1">The sequence shown here is derived from an EMBL/GenBank/DDBJ whole genome shotgun (WGS) entry which is preliminary data.</text>
</comment>
<reference evidence="1" key="1">
    <citation type="journal article" date="2022" name="Int. J. Mol. Sci.">
        <title>Draft Genome of Tanacetum Coccineum: Genomic Comparison of Closely Related Tanacetum-Family Plants.</title>
        <authorList>
            <person name="Yamashiro T."/>
            <person name="Shiraishi A."/>
            <person name="Nakayama K."/>
            <person name="Satake H."/>
        </authorList>
    </citation>
    <scope>NUCLEOTIDE SEQUENCE</scope>
</reference>
<name>A0ABQ4Y3J3_9ASTR</name>
<keyword evidence="2" id="KW-1185">Reference proteome</keyword>